<evidence type="ECO:0000256" key="1">
    <source>
        <dbReference type="SAM" id="Coils"/>
    </source>
</evidence>
<feature type="transmembrane region" description="Helical" evidence="2">
    <location>
        <begin position="374"/>
        <end position="398"/>
    </location>
</feature>
<organism evidence="3">
    <name type="scientific">Marseillevirus LCMAC102</name>
    <dbReference type="NCBI Taxonomy" id="2506603"/>
    <lineage>
        <taxon>Viruses</taxon>
        <taxon>Varidnaviria</taxon>
        <taxon>Bamfordvirae</taxon>
        <taxon>Nucleocytoviricota</taxon>
        <taxon>Megaviricetes</taxon>
        <taxon>Pimascovirales</taxon>
        <taxon>Pimascovirales incertae sedis</taxon>
        <taxon>Marseilleviridae</taxon>
    </lineage>
</organism>
<feature type="coiled-coil region" evidence="1">
    <location>
        <begin position="607"/>
        <end position="692"/>
    </location>
</feature>
<evidence type="ECO:0000313" key="3">
    <source>
        <dbReference type="EMBL" id="QBK86499.1"/>
    </source>
</evidence>
<keyword evidence="2" id="KW-1133">Transmembrane helix</keyword>
<keyword evidence="2" id="KW-0472">Membrane</keyword>
<feature type="transmembrane region" description="Helical" evidence="2">
    <location>
        <begin position="146"/>
        <end position="166"/>
    </location>
</feature>
<dbReference type="EMBL" id="MK500334">
    <property type="protein sequence ID" value="QBK86499.1"/>
    <property type="molecule type" value="Genomic_DNA"/>
</dbReference>
<reference evidence="3" key="1">
    <citation type="journal article" date="2019" name="MBio">
        <title>Virus Genomes from Deep Sea Sediments Expand the Ocean Megavirome and Support Independent Origins of Viral Gigantism.</title>
        <authorList>
            <person name="Backstrom D."/>
            <person name="Yutin N."/>
            <person name="Jorgensen S.L."/>
            <person name="Dharamshi J."/>
            <person name="Homa F."/>
            <person name="Zaremba-Niedwiedzka K."/>
            <person name="Spang A."/>
            <person name="Wolf Y.I."/>
            <person name="Koonin E.V."/>
            <person name="Ettema T.J."/>
        </authorList>
    </citation>
    <scope>NUCLEOTIDE SEQUENCE</scope>
</reference>
<sequence length="889" mass="99133">MQNIPAQLSRGEISSIKDFITRDKPHPISDFIKEKRAFRTKPTIKEFISRPSITIKKYIETAPSAGEINRFIRASTETKPTVIQAFISGKTEQKTVTETVANIVQQSNLSEGTRARLTIRRTIGTEASSFMYQNLTGWMWANWRQIMWQVGMGTTLAIGVTISYIFLTAGSWMLFLSMLKYIGITLVPTALIEALKRTGVSVATGVSIDALIGMAKKNVVFRRVLQSRVPTSYLGPVLERLGVDPRNVTAEQIAKYSIQQGISLTTYGISGFLISSGLSVGMKGGTAAIAAVKNTALKTARKITKKADAVITVTAKSILNKPKTETVVEDIMQEIGRDIPAQVQRRKKPSVQDPRNKTEITKDTQQVLKDNRSLAFASTTAVVLIGLAFAGSAGGSIMSHNTGLQEIMKEQISVYGAEAISKLGTISTAGYDIISESKFAKVTLASYLLDKIGVNKLLDVFVDKLLPEQKKEIKDLAQAIKRERGQNTLATLAEEFLGILIGGYYTASKLKKTKLRDLQLIYKNLFPDDVNWKKYTDVQIRDAIIQEQSGRKSRISQLLTSAIKQTLHTATAAAVYQISVDGYAYAKAGVTELDKPLQKAKTLEEHRKLSEIRRAQTKLKLEKLRQKQEGLRQRKESTKETQILKEQMKIEARAEAVKMKEIRKMALEQQKIEKEQLHQQALKRLAKRVEKRQLKVTALTEDLARKMDVTIITKEGVSHPLPPEELLLNPELQKALDIEVTPLTEYLMKETAKASVSWIPGVGWIQSAIDKINIGLATTETVKDVAKIAEVLVRLDHGETEIDVTHWETLNNLLKQRIPSLTKLADEIIKTSKINVKELILRKLKDKIIEGWDNQRVALEVGKEILGPGEDFGIDVTEMFGSDLWKKAF</sequence>
<protein>
    <submittedName>
        <fullName evidence="3">Uncharacterized protein</fullName>
    </submittedName>
</protein>
<keyword evidence="1" id="KW-0175">Coiled coil</keyword>
<evidence type="ECO:0000256" key="2">
    <source>
        <dbReference type="SAM" id="Phobius"/>
    </source>
</evidence>
<accession>A0A481YTT5</accession>
<gene>
    <name evidence="3" type="ORF">LCMAC102_02940</name>
</gene>
<feature type="transmembrane region" description="Helical" evidence="2">
    <location>
        <begin position="172"/>
        <end position="192"/>
    </location>
</feature>
<keyword evidence="2" id="KW-0812">Transmembrane</keyword>
<proteinExistence type="predicted"/>
<name>A0A481YTT5_9VIRU</name>